<evidence type="ECO:0000313" key="4">
    <source>
        <dbReference type="Proteomes" id="UP000075883"/>
    </source>
</evidence>
<protein>
    <recommendedName>
        <fullName evidence="2">4Fe-4S ferredoxin-type domain-containing protein</fullName>
    </recommendedName>
</protein>
<dbReference type="PROSITE" id="PS51379">
    <property type="entry name" value="4FE4S_FER_2"/>
    <property type="match status" value="1"/>
</dbReference>
<dbReference type="InterPro" id="IPR017896">
    <property type="entry name" value="4Fe4S_Fe-S-bd"/>
</dbReference>
<organism evidence="3 4">
    <name type="scientific">Anopheles culicifacies</name>
    <dbReference type="NCBI Taxonomy" id="139723"/>
    <lineage>
        <taxon>Eukaryota</taxon>
        <taxon>Metazoa</taxon>
        <taxon>Ecdysozoa</taxon>
        <taxon>Arthropoda</taxon>
        <taxon>Hexapoda</taxon>
        <taxon>Insecta</taxon>
        <taxon>Pterygota</taxon>
        <taxon>Neoptera</taxon>
        <taxon>Endopterygota</taxon>
        <taxon>Diptera</taxon>
        <taxon>Nematocera</taxon>
        <taxon>Culicoidea</taxon>
        <taxon>Culicidae</taxon>
        <taxon>Anophelinae</taxon>
        <taxon>Anopheles</taxon>
        <taxon>culicifacies species complex</taxon>
    </lineage>
</organism>
<sequence>MRYSTATTLYVLMGLLVLAKTGYGLNCDFCYGDEDCSLGKDVPVVQCDEESVQLTNSSLASFIRPLRTDLPTIHNRYECIHVRAKSGSLECIACHGDRCNNVPVPEDDENGSRSMARSSLISVTICSTPEQGSGENKRQPFEPVLETSEGTNIRMDFGSNVACGTYENHQTFEAPFGRSGKQLYEAVDDDDVDDGAGGGGVEICVIVASTTPEETLLKVRERRLRHSVGQMPETIYILKDAPKAMCIVVWLELAASKGLGSTPVPFVCIESNCSEGCGVERRSSCPSGALRVGDGVGTGQGRSHPCYANQCVNCISQGEERTCDDSGESIPCNEELAEKYISLFMRVNEDLNVEKADKTHYKCFKFRIVGEEAFHLKGCTYESLPICEKLLKNMECETCQGKDCNSLYIDSYDEDDDDDDGRAGIHVSSVRLIATCVMLIGLFRFTLWR</sequence>
<evidence type="ECO:0000313" key="3">
    <source>
        <dbReference type="EnsemblMetazoa" id="ACUA027743-PA"/>
    </source>
</evidence>
<accession>A0A182MW64</accession>
<feature type="chain" id="PRO_5008128982" description="4Fe-4S ferredoxin-type domain-containing protein" evidence="1">
    <location>
        <begin position="25"/>
        <end position="449"/>
    </location>
</feature>
<dbReference type="Proteomes" id="UP000075883">
    <property type="component" value="Unassembled WGS sequence"/>
</dbReference>
<dbReference type="AlphaFoldDB" id="A0A182MW64"/>
<proteinExistence type="predicted"/>
<dbReference type="EMBL" id="AXCM01005722">
    <property type="status" value="NOT_ANNOTATED_CDS"/>
    <property type="molecule type" value="Genomic_DNA"/>
</dbReference>
<reference evidence="3" key="2">
    <citation type="submission" date="2020-05" db="UniProtKB">
        <authorList>
            <consortium name="EnsemblMetazoa"/>
        </authorList>
    </citation>
    <scope>IDENTIFICATION</scope>
    <source>
        <strain evidence="3">A-37</strain>
    </source>
</reference>
<feature type="signal peptide" evidence="1">
    <location>
        <begin position="1"/>
        <end position="24"/>
    </location>
</feature>
<feature type="domain" description="4Fe-4S ferredoxin-type" evidence="2">
    <location>
        <begin position="263"/>
        <end position="295"/>
    </location>
</feature>
<keyword evidence="1" id="KW-0732">Signal</keyword>
<reference evidence="4" key="1">
    <citation type="submission" date="2013-09" db="EMBL/GenBank/DDBJ databases">
        <title>The Genome Sequence of Anopheles culicifacies species A.</title>
        <authorList>
            <consortium name="The Broad Institute Genomics Platform"/>
            <person name="Neafsey D.E."/>
            <person name="Besansky N."/>
            <person name="Howell P."/>
            <person name="Walton C."/>
            <person name="Young S.K."/>
            <person name="Zeng Q."/>
            <person name="Gargeya S."/>
            <person name="Fitzgerald M."/>
            <person name="Haas B."/>
            <person name="Abouelleil A."/>
            <person name="Allen A.W."/>
            <person name="Alvarado L."/>
            <person name="Arachchi H.M."/>
            <person name="Berlin A.M."/>
            <person name="Chapman S.B."/>
            <person name="Gainer-Dewar J."/>
            <person name="Goldberg J."/>
            <person name="Griggs A."/>
            <person name="Gujja S."/>
            <person name="Hansen M."/>
            <person name="Howarth C."/>
            <person name="Imamovic A."/>
            <person name="Ireland A."/>
            <person name="Larimer J."/>
            <person name="McCowan C."/>
            <person name="Murphy C."/>
            <person name="Pearson M."/>
            <person name="Poon T.W."/>
            <person name="Priest M."/>
            <person name="Roberts A."/>
            <person name="Saif S."/>
            <person name="Shea T."/>
            <person name="Sisk P."/>
            <person name="Sykes S."/>
            <person name="Wortman J."/>
            <person name="Nusbaum C."/>
            <person name="Birren B."/>
        </authorList>
    </citation>
    <scope>NUCLEOTIDE SEQUENCE [LARGE SCALE GENOMIC DNA]</scope>
    <source>
        <strain evidence="4">A-37</strain>
    </source>
</reference>
<name>A0A182MW64_9DIPT</name>
<evidence type="ECO:0000259" key="2">
    <source>
        <dbReference type="PROSITE" id="PS51379"/>
    </source>
</evidence>
<keyword evidence="4" id="KW-1185">Reference proteome</keyword>
<evidence type="ECO:0000256" key="1">
    <source>
        <dbReference type="SAM" id="SignalP"/>
    </source>
</evidence>
<dbReference type="VEuPathDB" id="VectorBase:ACUA027743"/>
<dbReference type="EnsemblMetazoa" id="ACUA027743-RA">
    <property type="protein sequence ID" value="ACUA027743-PA"/>
    <property type="gene ID" value="ACUA027743"/>
</dbReference>